<evidence type="ECO:0000256" key="4">
    <source>
        <dbReference type="ARBA" id="ARBA00023002"/>
    </source>
</evidence>
<dbReference type="PRINTS" id="PR00420">
    <property type="entry name" value="RNGMNOXGNASE"/>
</dbReference>
<dbReference type="PANTHER" id="PTHR13789">
    <property type="entry name" value="MONOOXYGENASE"/>
    <property type="match status" value="1"/>
</dbReference>
<accession>A0A7Y4HAF9</accession>
<dbReference type="Pfam" id="PF01494">
    <property type="entry name" value="FAD_binding_3"/>
    <property type="match status" value="1"/>
</dbReference>
<dbReference type="InterPro" id="IPR050493">
    <property type="entry name" value="FAD-dep_Monooxygenase_BioMet"/>
</dbReference>
<dbReference type="Gene3D" id="3.50.50.60">
    <property type="entry name" value="FAD/NAD(P)-binding domain"/>
    <property type="match status" value="1"/>
</dbReference>
<evidence type="ECO:0000256" key="2">
    <source>
        <dbReference type="ARBA" id="ARBA00022630"/>
    </source>
</evidence>
<evidence type="ECO:0000313" key="7">
    <source>
        <dbReference type="EMBL" id="NOJ50570.1"/>
    </source>
</evidence>
<keyword evidence="2" id="KW-0285">Flavoprotein</keyword>
<evidence type="ECO:0000259" key="6">
    <source>
        <dbReference type="Pfam" id="PF01494"/>
    </source>
</evidence>
<keyword evidence="5" id="KW-0503">Monooxygenase</keyword>
<keyword evidence="3" id="KW-0274">FAD</keyword>
<dbReference type="SUPFAM" id="SSF54373">
    <property type="entry name" value="FAD-linked reductases, C-terminal domain"/>
    <property type="match status" value="1"/>
</dbReference>
<gene>
    <name evidence="7" type="ORF">HCN50_30795</name>
</gene>
<dbReference type="EMBL" id="JAAVLW010000012">
    <property type="protein sequence ID" value="NOJ50570.1"/>
    <property type="molecule type" value="Genomic_DNA"/>
</dbReference>
<name>A0A7Y4HAF9_9BRAD</name>
<dbReference type="AlphaFoldDB" id="A0A7Y4HAF9"/>
<dbReference type="SUPFAM" id="SSF51905">
    <property type="entry name" value="FAD/NAD(P)-binding domain"/>
    <property type="match status" value="1"/>
</dbReference>
<protein>
    <submittedName>
        <fullName evidence="7">NAD(P)-binding protein</fullName>
    </submittedName>
</protein>
<comment type="caution">
    <text evidence="7">The sequence shown here is derived from an EMBL/GenBank/DDBJ whole genome shotgun (WGS) entry which is preliminary data.</text>
</comment>
<organism evidence="7 8">
    <name type="scientific">Bradyrhizobium archetypum</name>
    <dbReference type="NCBI Taxonomy" id="2721160"/>
    <lineage>
        <taxon>Bacteria</taxon>
        <taxon>Pseudomonadati</taxon>
        <taxon>Pseudomonadota</taxon>
        <taxon>Alphaproteobacteria</taxon>
        <taxon>Hyphomicrobiales</taxon>
        <taxon>Nitrobacteraceae</taxon>
        <taxon>Bradyrhizobium</taxon>
    </lineage>
</organism>
<dbReference type="PANTHER" id="PTHR13789:SF318">
    <property type="entry name" value="GERANYLGERANYL DIPHOSPHATE REDUCTASE"/>
    <property type="match status" value="1"/>
</dbReference>
<dbReference type="Proteomes" id="UP000528734">
    <property type="component" value="Unassembled WGS sequence"/>
</dbReference>
<dbReference type="InterPro" id="IPR036188">
    <property type="entry name" value="FAD/NAD-bd_sf"/>
</dbReference>
<evidence type="ECO:0000313" key="8">
    <source>
        <dbReference type="Proteomes" id="UP000528734"/>
    </source>
</evidence>
<evidence type="ECO:0000256" key="1">
    <source>
        <dbReference type="ARBA" id="ARBA00001974"/>
    </source>
</evidence>
<keyword evidence="8" id="KW-1185">Reference proteome</keyword>
<proteinExistence type="predicted"/>
<comment type="cofactor">
    <cofactor evidence="1">
        <name>FAD</name>
        <dbReference type="ChEBI" id="CHEBI:57692"/>
    </cofactor>
</comment>
<reference evidence="7 8" key="1">
    <citation type="submission" date="2020-03" db="EMBL/GenBank/DDBJ databases">
        <title>Bradyrhizobium diversity isolated from nodules of Muelleranthus trifoliolatus.</title>
        <authorList>
            <person name="Klepa M."/>
            <person name="Helene L."/>
            <person name="Hungria M."/>
        </authorList>
    </citation>
    <scope>NUCLEOTIDE SEQUENCE [LARGE SCALE GENOMIC DNA]</scope>
    <source>
        <strain evidence="7 8">WSM 1744</strain>
    </source>
</reference>
<dbReference type="GO" id="GO:0071949">
    <property type="term" value="F:FAD binding"/>
    <property type="evidence" value="ECO:0007669"/>
    <property type="project" value="InterPro"/>
</dbReference>
<dbReference type="GO" id="GO:0004497">
    <property type="term" value="F:monooxygenase activity"/>
    <property type="evidence" value="ECO:0007669"/>
    <property type="project" value="UniProtKB-KW"/>
</dbReference>
<keyword evidence="4" id="KW-0560">Oxidoreductase</keyword>
<sequence length="396" mass="42550">MSRTLEVAIAGAGIGGLTAALALRARGLNVTVFEQAPSFREIGAGLTLGRNAVRLLKRIGLADRIKNIGSVNLGLTLFTSRGAPIATSPPSARPPHSGEVDSYSVHRAEFLNLLVEAQPPGTLHLGCRCVKVDETGEGVRLSLANGASAEADLFIGADGIHSLSQREIGVNAQPRSGCTMAYRGVVPAERLPWASDLHSLKMWIGSGRSVICYPISRGRLINIVAFVPADRDAVESWSAPGNLGKLAAEYAGWDAPVLQMIGALDKAFLWGIYDRAPFPYWSTARRTLLGDAAHPMLPHFGQGAGQAIEDGFALAVLLENIGPAQIPERLKAYERLRLAHTSRVQAASREAGRFFHSKDGNTSQREQQLASWRSAGRWIFEYDVEKAATELLSEVA</sequence>
<dbReference type="InterPro" id="IPR002938">
    <property type="entry name" value="FAD-bd"/>
</dbReference>
<evidence type="ECO:0000256" key="5">
    <source>
        <dbReference type="ARBA" id="ARBA00023033"/>
    </source>
</evidence>
<evidence type="ECO:0000256" key="3">
    <source>
        <dbReference type="ARBA" id="ARBA00022827"/>
    </source>
</evidence>
<feature type="domain" description="FAD-binding" evidence="6">
    <location>
        <begin position="5"/>
        <end position="345"/>
    </location>
</feature>
<dbReference type="RefSeq" id="WP_171713615.1">
    <property type="nucleotide sequence ID" value="NZ_JAAVLW010000012.1"/>
</dbReference>